<organism evidence="1 2">
    <name type="scientific">Thelephora ganbajun</name>
    <name type="common">Ganba fungus</name>
    <dbReference type="NCBI Taxonomy" id="370292"/>
    <lineage>
        <taxon>Eukaryota</taxon>
        <taxon>Fungi</taxon>
        <taxon>Dikarya</taxon>
        <taxon>Basidiomycota</taxon>
        <taxon>Agaricomycotina</taxon>
        <taxon>Agaricomycetes</taxon>
        <taxon>Thelephorales</taxon>
        <taxon>Thelephoraceae</taxon>
        <taxon>Thelephora</taxon>
    </lineage>
</organism>
<evidence type="ECO:0000313" key="2">
    <source>
        <dbReference type="Proteomes" id="UP000886501"/>
    </source>
</evidence>
<proteinExistence type="predicted"/>
<name>A0ACB6ZEP8_THEGA</name>
<protein>
    <submittedName>
        <fullName evidence="1">Uncharacterized protein</fullName>
    </submittedName>
</protein>
<evidence type="ECO:0000313" key="1">
    <source>
        <dbReference type="EMBL" id="KAF9647891.1"/>
    </source>
</evidence>
<reference evidence="1" key="2">
    <citation type="journal article" date="2020" name="Nat. Commun.">
        <title>Large-scale genome sequencing of mycorrhizal fungi provides insights into the early evolution of symbiotic traits.</title>
        <authorList>
            <person name="Miyauchi S."/>
            <person name="Kiss E."/>
            <person name="Kuo A."/>
            <person name="Drula E."/>
            <person name="Kohler A."/>
            <person name="Sanchez-Garcia M."/>
            <person name="Morin E."/>
            <person name="Andreopoulos B."/>
            <person name="Barry K.W."/>
            <person name="Bonito G."/>
            <person name="Buee M."/>
            <person name="Carver A."/>
            <person name="Chen C."/>
            <person name="Cichocki N."/>
            <person name="Clum A."/>
            <person name="Culley D."/>
            <person name="Crous P.W."/>
            <person name="Fauchery L."/>
            <person name="Girlanda M."/>
            <person name="Hayes R.D."/>
            <person name="Keri Z."/>
            <person name="LaButti K."/>
            <person name="Lipzen A."/>
            <person name="Lombard V."/>
            <person name="Magnuson J."/>
            <person name="Maillard F."/>
            <person name="Murat C."/>
            <person name="Nolan M."/>
            <person name="Ohm R.A."/>
            <person name="Pangilinan J."/>
            <person name="Pereira M.F."/>
            <person name="Perotto S."/>
            <person name="Peter M."/>
            <person name="Pfister S."/>
            <person name="Riley R."/>
            <person name="Sitrit Y."/>
            <person name="Stielow J.B."/>
            <person name="Szollosi G."/>
            <person name="Zifcakova L."/>
            <person name="Stursova M."/>
            <person name="Spatafora J.W."/>
            <person name="Tedersoo L."/>
            <person name="Vaario L.M."/>
            <person name="Yamada A."/>
            <person name="Yan M."/>
            <person name="Wang P."/>
            <person name="Xu J."/>
            <person name="Bruns T."/>
            <person name="Baldrian P."/>
            <person name="Vilgalys R."/>
            <person name="Dunand C."/>
            <person name="Henrissat B."/>
            <person name="Grigoriev I.V."/>
            <person name="Hibbett D."/>
            <person name="Nagy L.G."/>
            <person name="Martin F.M."/>
        </authorList>
    </citation>
    <scope>NUCLEOTIDE SEQUENCE</scope>
    <source>
        <strain evidence="1">P2</strain>
    </source>
</reference>
<comment type="caution">
    <text evidence="1">The sequence shown here is derived from an EMBL/GenBank/DDBJ whole genome shotgun (WGS) entry which is preliminary data.</text>
</comment>
<dbReference type="EMBL" id="MU118024">
    <property type="protein sequence ID" value="KAF9647891.1"/>
    <property type="molecule type" value="Genomic_DNA"/>
</dbReference>
<gene>
    <name evidence="1" type="ORF">BDM02DRAFT_3187612</name>
</gene>
<dbReference type="Proteomes" id="UP000886501">
    <property type="component" value="Unassembled WGS sequence"/>
</dbReference>
<keyword evidence="2" id="KW-1185">Reference proteome</keyword>
<reference evidence="1" key="1">
    <citation type="submission" date="2019-10" db="EMBL/GenBank/DDBJ databases">
        <authorList>
            <consortium name="DOE Joint Genome Institute"/>
            <person name="Kuo A."/>
            <person name="Miyauchi S."/>
            <person name="Kiss E."/>
            <person name="Drula E."/>
            <person name="Kohler A."/>
            <person name="Sanchez-Garcia M."/>
            <person name="Andreopoulos B."/>
            <person name="Barry K.W."/>
            <person name="Bonito G."/>
            <person name="Buee M."/>
            <person name="Carver A."/>
            <person name="Chen C."/>
            <person name="Cichocki N."/>
            <person name="Clum A."/>
            <person name="Culley D."/>
            <person name="Crous P.W."/>
            <person name="Fauchery L."/>
            <person name="Girlanda M."/>
            <person name="Hayes R."/>
            <person name="Keri Z."/>
            <person name="Labutti K."/>
            <person name="Lipzen A."/>
            <person name="Lombard V."/>
            <person name="Magnuson J."/>
            <person name="Maillard F."/>
            <person name="Morin E."/>
            <person name="Murat C."/>
            <person name="Nolan M."/>
            <person name="Ohm R."/>
            <person name="Pangilinan J."/>
            <person name="Pereira M."/>
            <person name="Perotto S."/>
            <person name="Peter M."/>
            <person name="Riley R."/>
            <person name="Sitrit Y."/>
            <person name="Stielow B."/>
            <person name="Szollosi G."/>
            <person name="Zifcakova L."/>
            <person name="Stursova M."/>
            <person name="Spatafora J.W."/>
            <person name="Tedersoo L."/>
            <person name="Vaario L.-M."/>
            <person name="Yamada A."/>
            <person name="Yan M."/>
            <person name="Wang P."/>
            <person name="Xu J."/>
            <person name="Bruns T."/>
            <person name="Baldrian P."/>
            <person name="Vilgalys R."/>
            <person name="Henrissat B."/>
            <person name="Grigoriev I.V."/>
            <person name="Hibbett D."/>
            <person name="Nagy L.G."/>
            <person name="Martin F.M."/>
        </authorList>
    </citation>
    <scope>NUCLEOTIDE SEQUENCE</scope>
    <source>
        <strain evidence="1">P2</strain>
    </source>
</reference>
<accession>A0ACB6ZEP8</accession>
<sequence>MFRSRFSASAESFLSSASSEDCQCLECEQIHPLARRPSFFRRSFPSLNKLHIPAAPLHHTLSSPVTLQKHKAQMTSMGYSRLFNLGYFSVTDALQSSG</sequence>